<sequence>MLAEKYCRSGAPVGMRKATEEVEGFATGRAVTDQAPSEIGISFPSRPRDAGNPAKNLDVTCITLRSRAARPRLPRPMRTRTCPCRPARRENEHRARLCAAYGISTPAARQGDRTDMNWAA</sequence>
<keyword evidence="2" id="KW-1185">Reference proteome</keyword>
<protein>
    <submittedName>
        <fullName evidence="1">Uncharacterized protein</fullName>
    </submittedName>
</protein>
<dbReference type="Proteomes" id="UP000617743">
    <property type="component" value="Unassembled WGS sequence"/>
</dbReference>
<accession>A0ABQ2XHU1</accession>
<organism evidence="1 2">
    <name type="scientific">Streptomyces lomondensis</name>
    <dbReference type="NCBI Taxonomy" id="68229"/>
    <lineage>
        <taxon>Bacteria</taxon>
        <taxon>Bacillati</taxon>
        <taxon>Actinomycetota</taxon>
        <taxon>Actinomycetes</taxon>
        <taxon>Kitasatosporales</taxon>
        <taxon>Streptomycetaceae</taxon>
        <taxon>Streptomyces</taxon>
    </lineage>
</organism>
<name>A0ABQ2XHU1_9ACTN</name>
<reference evidence="2" key="1">
    <citation type="journal article" date="2019" name="Int. J. Syst. Evol. Microbiol.">
        <title>The Global Catalogue of Microorganisms (GCM) 10K type strain sequencing project: providing services to taxonomists for standard genome sequencing and annotation.</title>
        <authorList>
            <consortium name="The Broad Institute Genomics Platform"/>
            <consortium name="The Broad Institute Genome Sequencing Center for Infectious Disease"/>
            <person name="Wu L."/>
            <person name="Ma J."/>
        </authorList>
    </citation>
    <scope>NUCLEOTIDE SEQUENCE [LARGE SCALE GENOMIC DNA]</scope>
    <source>
        <strain evidence="2">JCM 4866</strain>
    </source>
</reference>
<dbReference type="EMBL" id="BMWC01000009">
    <property type="protein sequence ID" value="GGX18404.1"/>
    <property type="molecule type" value="Genomic_DNA"/>
</dbReference>
<gene>
    <name evidence="1" type="ORF">GCM10010383_55510</name>
</gene>
<proteinExistence type="predicted"/>
<evidence type="ECO:0000313" key="1">
    <source>
        <dbReference type="EMBL" id="GGX18404.1"/>
    </source>
</evidence>
<evidence type="ECO:0000313" key="2">
    <source>
        <dbReference type="Proteomes" id="UP000617743"/>
    </source>
</evidence>
<comment type="caution">
    <text evidence="1">The sequence shown here is derived from an EMBL/GenBank/DDBJ whole genome shotgun (WGS) entry which is preliminary data.</text>
</comment>